<protein>
    <submittedName>
        <fullName evidence="7">Tetracycline resistance protein</fullName>
    </submittedName>
</protein>
<name>A0AA48GKB4_9BACT</name>
<gene>
    <name evidence="7" type="primary">tetP/tetQ</name>
    <name evidence="7" type="ORF">METEAL_05130</name>
</gene>
<proteinExistence type="predicted"/>
<dbReference type="InterPro" id="IPR005517">
    <property type="entry name" value="Transl_elong_EFG/EF2_IV"/>
</dbReference>
<dbReference type="InterPro" id="IPR035647">
    <property type="entry name" value="EFG_III/V"/>
</dbReference>
<dbReference type="InterPro" id="IPR000795">
    <property type="entry name" value="T_Tr_GTP-bd_dom"/>
</dbReference>
<organism evidence="7 8">
    <name type="scientific">Mesoterricola silvestris</name>
    <dbReference type="NCBI Taxonomy" id="2927979"/>
    <lineage>
        <taxon>Bacteria</taxon>
        <taxon>Pseudomonadati</taxon>
        <taxon>Acidobacteriota</taxon>
        <taxon>Holophagae</taxon>
        <taxon>Holophagales</taxon>
        <taxon>Holophagaceae</taxon>
        <taxon>Mesoterricola</taxon>
    </lineage>
</organism>
<dbReference type="AlphaFoldDB" id="A0AA48GKB4"/>
<dbReference type="PRINTS" id="PR01037">
    <property type="entry name" value="TCRTETOQM"/>
</dbReference>
<dbReference type="Gene3D" id="3.30.230.10">
    <property type="match status" value="1"/>
</dbReference>
<dbReference type="CDD" id="cd04168">
    <property type="entry name" value="TetM_like"/>
    <property type="match status" value="1"/>
</dbReference>
<evidence type="ECO:0000256" key="1">
    <source>
        <dbReference type="ARBA" id="ARBA00003987"/>
    </source>
</evidence>
<keyword evidence="2" id="KW-0547">Nucleotide-binding</keyword>
<dbReference type="InterPro" id="IPR000640">
    <property type="entry name" value="EFG_V-like"/>
</dbReference>
<dbReference type="Pfam" id="PF00679">
    <property type="entry name" value="EFG_C"/>
    <property type="match status" value="1"/>
</dbReference>
<dbReference type="Gene3D" id="2.40.30.10">
    <property type="entry name" value="Translation factors"/>
    <property type="match status" value="1"/>
</dbReference>
<dbReference type="PANTHER" id="PTHR43261:SF1">
    <property type="entry name" value="RIBOSOME-RELEASING FACTOR 2, MITOCHONDRIAL"/>
    <property type="match status" value="1"/>
</dbReference>
<dbReference type="RefSeq" id="WP_316414228.1">
    <property type="nucleotide sequence ID" value="NZ_AP027080.1"/>
</dbReference>
<keyword evidence="8" id="KW-1185">Reference proteome</keyword>
<sequence>MPEAAALPFPPRPQGRPVRTLGILAHVDAGKTTLTEQMLFASGAIRALGSVDLGTAHTDGMEVERERGISVRSAVTTFPWRQVEINLIDTPGHVDFGAEVERSLRVLDGAVLVLSAVEGIQAQTAVLWKALRRMGIPTIIFINKTDRMGADPAGVLAQVQRRLTPLALVLPCPGEAFPQCPGNDWAQTVERVAEQDETILGHWAEGRPVAPELLRERMADLARGGSLHPVLFGAALKGQGVEPLLDAMVDCLPAPAGDVEGPVSGLVFKLEHDKTMGRIAYVRLFGGELRNRDAVANATQGTLEKITQIRRVRVQRHEDAGLLQAGDIGSVCGLQARIGDVLGDAGGVPEGCALAVPLLTVQAFAAQEADFPRLVAALRELADEDPMLGLEWLRDERELHLRIMGVIQMEVLTSLLATRFGLEARFGPPSVIYRETPSGAGEGYVEYTMPKPCWAVMKFALEPGEPGSGVAFASTVRNDAMLLRYQNQVENALPGALKQGLHGWEVTDIRITLVEGQHHLVHTHPLDFAVATPMGIMNGLEATGTTLLEPMLACTITVPAALGNRVIGDILQMRGTFEAPALEGGEFTVEATIPVATSLDYPTRLGSLSGGRGVLSTRFAGYQPCPLELGATSPRRGIDPRDQAKYILAARKAL</sequence>
<feature type="domain" description="Tr-type G" evidence="6">
    <location>
        <begin position="16"/>
        <end position="256"/>
    </location>
</feature>
<evidence type="ECO:0000256" key="5">
    <source>
        <dbReference type="ARBA" id="ARBA00023251"/>
    </source>
</evidence>
<dbReference type="GO" id="GO:0032790">
    <property type="term" value="P:ribosome disassembly"/>
    <property type="evidence" value="ECO:0007669"/>
    <property type="project" value="TreeGrafter"/>
</dbReference>
<evidence type="ECO:0000256" key="4">
    <source>
        <dbReference type="ARBA" id="ARBA00023134"/>
    </source>
</evidence>
<dbReference type="InterPro" id="IPR027417">
    <property type="entry name" value="P-loop_NTPase"/>
</dbReference>
<dbReference type="Gene3D" id="3.30.70.240">
    <property type="match status" value="1"/>
</dbReference>
<dbReference type="PANTHER" id="PTHR43261">
    <property type="entry name" value="TRANSLATION ELONGATION FACTOR G-RELATED"/>
    <property type="match status" value="1"/>
</dbReference>
<dbReference type="NCBIfam" id="TIGR00231">
    <property type="entry name" value="small_GTP"/>
    <property type="match status" value="1"/>
</dbReference>
<keyword evidence="5" id="KW-0046">Antibiotic resistance</keyword>
<dbReference type="SMART" id="SM00889">
    <property type="entry name" value="EFG_IV"/>
    <property type="match status" value="1"/>
</dbReference>
<dbReference type="PRINTS" id="PR00315">
    <property type="entry name" value="ELONGATNFCT"/>
</dbReference>
<dbReference type="Proteomes" id="UP001238179">
    <property type="component" value="Chromosome"/>
</dbReference>
<dbReference type="Gene3D" id="3.30.70.870">
    <property type="entry name" value="Elongation Factor G (Translational Gtpase), domain 3"/>
    <property type="match status" value="1"/>
</dbReference>
<dbReference type="InterPro" id="IPR020568">
    <property type="entry name" value="Ribosomal_Su5_D2-typ_SF"/>
</dbReference>
<dbReference type="SUPFAM" id="SSF52540">
    <property type="entry name" value="P-loop containing nucleoside triphosphate hydrolases"/>
    <property type="match status" value="1"/>
</dbReference>
<dbReference type="PROSITE" id="PS51722">
    <property type="entry name" value="G_TR_2"/>
    <property type="match status" value="1"/>
</dbReference>
<dbReference type="SUPFAM" id="SSF50447">
    <property type="entry name" value="Translation proteins"/>
    <property type="match status" value="1"/>
</dbReference>
<dbReference type="KEGG" id="msil:METEAL_05130"/>
<evidence type="ECO:0000313" key="7">
    <source>
        <dbReference type="EMBL" id="BDU71339.1"/>
    </source>
</evidence>
<evidence type="ECO:0000256" key="3">
    <source>
        <dbReference type="ARBA" id="ARBA00022917"/>
    </source>
</evidence>
<dbReference type="GO" id="GO:0005525">
    <property type="term" value="F:GTP binding"/>
    <property type="evidence" value="ECO:0007669"/>
    <property type="project" value="UniProtKB-KW"/>
</dbReference>
<dbReference type="Pfam" id="PF22042">
    <property type="entry name" value="EF-G_D2"/>
    <property type="match status" value="1"/>
</dbReference>
<dbReference type="PROSITE" id="PS00301">
    <property type="entry name" value="G_TR_1"/>
    <property type="match status" value="1"/>
</dbReference>
<dbReference type="Gene3D" id="3.40.50.300">
    <property type="entry name" value="P-loop containing nucleotide triphosphate hydrolases"/>
    <property type="match status" value="1"/>
</dbReference>
<evidence type="ECO:0000256" key="2">
    <source>
        <dbReference type="ARBA" id="ARBA00022741"/>
    </source>
</evidence>
<dbReference type="InterPro" id="IPR014721">
    <property type="entry name" value="Ribsml_uS5_D2-typ_fold_subgr"/>
</dbReference>
<dbReference type="CDD" id="cd03711">
    <property type="entry name" value="Tet_C"/>
    <property type="match status" value="1"/>
</dbReference>
<keyword evidence="4" id="KW-0342">GTP-binding</keyword>
<dbReference type="SMART" id="SM00838">
    <property type="entry name" value="EFG_C"/>
    <property type="match status" value="1"/>
</dbReference>
<accession>A0AA48GKB4</accession>
<dbReference type="InterPro" id="IPR035650">
    <property type="entry name" value="Tet_C"/>
</dbReference>
<dbReference type="SUPFAM" id="SSF54980">
    <property type="entry name" value="EF-G C-terminal domain-like"/>
    <property type="match status" value="2"/>
</dbReference>
<dbReference type="GO" id="GO:0003924">
    <property type="term" value="F:GTPase activity"/>
    <property type="evidence" value="ECO:0007669"/>
    <property type="project" value="InterPro"/>
</dbReference>
<reference evidence="8" key="1">
    <citation type="journal article" date="2023" name="Int. J. Syst. Evol. Microbiol.">
        <title>Mesoterricola silvestris gen. nov., sp. nov., Mesoterricola sediminis sp. nov., Geothrix oryzae sp. nov., Geothrix edaphica sp. nov., Geothrix rubra sp. nov., and Geothrix limicola sp. nov., six novel members of Acidobacteriota isolated from soils.</title>
        <authorList>
            <person name="Itoh H."/>
            <person name="Sugisawa Y."/>
            <person name="Mise K."/>
            <person name="Xu Z."/>
            <person name="Kuniyasu M."/>
            <person name="Ushijima N."/>
            <person name="Kawano K."/>
            <person name="Kobayashi E."/>
            <person name="Shiratori Y."/>
            <person name="Masuda Y."/>
            <person name="Senoo K."/>
        </authorList>
    </citation>
    <scope>NUCLEOTIDE SEQUENCE [LARGE SCALE GENOMIC DNA]</scope>
    <source>
        <strain evidence="8">W79</strain>
    </source>
</reference>
<dbReference type="Pfam" id="PF03764">
    <property type="entry name" value="EFG_IV"/>
    <property type="match status" value="1"/>
</dbReference>
<dbReference type="SUPFAM" id="SSF54211">
    <property type="entry name" value="Ribosomal protein S5 domain 2-like"/>
    <property type="match status" value="1"/>
</dbReference>
<dbReference type="InterPro" id="IPR009000">
    <property type="entry name" value="Transl_B-barrel_sf"/>
</dbReference>
<evidence type="ECO:0000313" key="8">
    <source>
        <dbReference type="Proteomes" id="UP001238179"/>
    </source>
</evidence>
<dbReference type="InterPro" id="IPR053905">
    <property type="entry name" value="EF-G-like_DII"/>
</dbReference>
<dbReference type="GO" id="GO:0046677">
    <property type="term" value="P:response to antibiotic"/>
    <property type="evidence" value="ECO:0007669"/>
    <property type="project" value="UniProtKB-KW"/>
</dbReference>
<comment type="function">
    <text evidence="1">Abolishes the inhibitory effect of tetracyclin on protein synthesis by a non-covalent modification of the ribosomes.</text>
</comment>
<dbReference type="InterPro" id="IPR031157">
    <property type="entry name" value="G_TR_CS"/>
</dbReference>
<dbReference type="InterPro" id="IPR005225">
    <property type="entry name" value="Small_GTP-bd"/>
</dbReference>
<evidence type="ECO:0000259" key="6">
    <source>
        <dbReference type="PROSITE" id="PS51722"/>
    </source>
</evidence>
<keyword evidence="3" id="KW-0648">Protein biosynthesis</keyword>
<dbReference type="EMBL" id="AP027080">
    <property type="protein sequence ID" value="BDU71339.1"/>
    <property type="molecule type" value="Genomic_DNA"/>
</dbReference>
<dbReference type="GO" id="GO:0006412">
    <property type="term" value="P:translation"/>
    <property type="evidence" value="ECO:0007669"/>
    <property type="project" value="UniProtKB-KW"/>
</dbReference>
<dbReference type="Pfam" id="PF00009">
    <property type="entry name" value="GTP_EFTU"/>
    <property type="match status" value="1"/>
</dbReference>